<comment type="pathway">
    <text evidence="7">Porphyrin-containing compound metabolism; siroheme biosynthesis; precorrin-2 from uroporphyrinogen III: step 1/1.</text>
</comment>
<evidence type="ECO:0000256" key="2">
    <source>
        <dbReference type="ARBA" id="ARBA00012162"/>
    </source>
</evidence>
<keyword evidence="12" id="KW-1185">Reference proteome</keyword>
<keyword evidence="4 9" id="KW-0808">Transferase</keyword>
<evidence type="ECO:0000256" key="4">
    <source>
        <dbReference type="ARBA" id="ARBA00022679"/>
    </source>
</evidence>
<evidence type="ECO:0000256" key="8">
    <source>
        <dbReference type="ARBA" id="ARBA00060548"/>
    </source>
</evidence>
<evidence type="ECO:0000256" key="7">
    <source>
        <dbReference type="ARBA" id="ARBA00025705"/>
    </source>
</evidence>
<feature type="domain" description="Tetrapyrrole methylase" evidence="10">
    <location>
        <begin position="5"/>
        <end position="214"/>
    </location>
</feature>
<dbReference type="InterPro" id="IPR014776">
    <property type="entry name" value="4pyrrole_Mease_sub2"/>
</dbReference>
<evidence type="ECO:0000256" key="5">
    <source>
        <dbReference type="ARBA" id="ARBA00022691"/>
    </source>
</evidence>
<dbReference type="InterPro" id="IPR050161">
    <property type="entry name" value="Siro_Cobalamin_biosynth"/>
</dbReference>
<evidence type="ECO:0000313" key="12">
    <source>
        <dbReference type="Proteomes" id="UP000184600"/>
    </source>
</evidence>
<dbReference type="NCBIfam" id="NF004790">
    <property type="entry name" value="PRK06136.1"/>
    <property type="match status" value="1"/>
</dbReference>
<proteinExistence type="inferred from homology"/>
<keyword evidence="5" id="KW-0949">S-adenosyl-L-methionine</keyword>
<dbReference type="PANTHER" id="PTHR45790:SF3">
    <property type="entry name" value="S-ADENOSYL-L-METHIONINE-DEPENDENT UROPORPHYRINOGEN III METHYLTRANSFERASE, CHLOROPLASTIC"/>
    <property type="match status" value="1"/>
</dbReference>
<dbReference type="SUPFAM" id="SSF53790">
    <property type="entry name" value="Tetrapyrrole methylase"/>
    <property type="match status" value="1"/>
</dbReference>
<dbReference type="InterPro" id="IPR000878">
    <property type="entry name" value="4pyrrol_Mease"/>
</dbReference>
<evidence type="ECO:0000256" key="6">
    <source>
        <dbReference type="ARBA" id="ARBA00023244"/>
    </source>
</evidence>
<dbReference type="GO" id="GO:0004851">
    <property type="term" value="F:uroporphyrin-III C-methyltransferase activity"/>
    <property type="evidence" value="ECO:0007669"/>
    <property type="project" value="UniProtKB-EC"/>
</dbReference>
<dbReference type="InterPro" id="IPR035996">
    <property type="entry name" value="4pyrrol_Methylase_sf"/>
</dbReference>
<keyword evidence="3 9" id="KW-0489">Methyltransferase</keyword>
<gene>
    <name evidence="11" type="primary">nasF</name>
    <name evidence="11" type="ORF">VQ7734_00376</name>
</gene>
<comment type="similarity">
    <text evidence="1 9">Belongs to the precorrin methyltransferase family.</text>
</comment>
<dbReference type="EMBL" id="FRFG01000005">
    <property type="protein sequence ID" value="SHO54662.1"/>
    <property type="molecule type" value="Genomic_DNA"/>
</dbReference>
<dbReference type="STRING" id="1117707.VQ7734_00376"/>
<dbReference type="EC" id="2.1.1.107" evidence="2"/>
<evidence type="ECO:0000256" key="1">
    <source>
        <dbReference type="ARBA" id="ARBA00005879"/>
    </source>
</evidence>
<dbReference type="PROSITE" id="PS00840">
    <property type="entry name" value="SUMT_2"/>
    <property type="match status" value="1"/>
</dbReference>
<organism evidence="11 12">
    <name type="scientific">Vibrio quintilis</name>
    <dbReference type="NCBI Taxonomy" id="1117707"/>
    <lineage>
        <taxon>Bacteria</taxon>
        <taxon>Pseudomonadati</taxon>
        <taxon>Pseudomonadota</taxon>
        <taxon>Gammaproteobacteria</taxon>
        <taxon>Vibrionales</taxon>
        <taxon>Vibrionaceae</taxon>
        <taxon>Vibrio</taxon>
    </lineage>
</organism>
<evidence type="ECO:0000256" key="3">
    <source>
        <dbReference type="ARBA" id="ARBA00022603"/>
    </source>
</evidence>
<dbReference type="UniPathway" id="UPA00262">
    <property type="reaction ID" value="UER00211"/>
</dbReference>
<dbReference type="GO" id="GO:0019354">
    <property type="term" value="P:siroheme biosynthetic process"/>
    <property type="evidence" value="ECO:0007669"/>
    <property type="project" value="UniProtKB-UniPathway"/>
</dbReference>
<dbReference type="InterPro" id="IPR003043">
    <property type="entry name" value="Uropor_MeTrfase_CS"/>
</dbReference>
<sequence length="478" mass="51040">MNQGKVYLIGAGPGDPGLLTCRAKQLLAACDVVCYDQLVSAAILSTIPDHVQLHQVGYRGYQGTHIDYGMHPDVLDFARQGKQVARLKAGDPCIFGRTTEECRDLKQNGIPYEIVPGITAALGAAAYSGFPLTSAGMASAVTFVSGHKGSKALRALSRLGPDGGTFVLYMGAKKLAEHIRSLTESGTAKETPIALISSATSADHSCITATLDTIVDAVEQAGYTGPALVIIGEVVTLAQALDWRSQLPLAGVRVLVCGQYGALSALRNAGAEVIAIEQMPVQSLIGREALEQVASLPELGFSDLPAFNVWWRAVLANDWDIRRFPMPMGSDNRAVQKALRNVGIRPARLSEQAMTLTLSEAQALDDPARFYLAGRTVSEPQHYALPAVDWVLADNIAIYQSIAQHHPESVQHAQLVPLNEAVRTWAQAHDKVTEPGVQPDWVGLDDSIEVSDLKEAGKLNAFAEPAEFATSGACTDVV</sequence>
<evidence type="ECO:0000259" key="10">
    <source>
        <dbReference type="Pfam" id="PF00590"/>
    </source>
</evidence>
<name>A0A1M7YPU9_9VIBR</name>
<dbReference type="Proteomes" id="UP000184600">
    <property type="component" value="Unassembled WGS sequence"/>
</dbReference>
<dbReference type="RefSeq" id="WP_073579567.1">
    <property type="nucleotide sequence ID" value="NZ_AP024898.1"/>
</dbReference>
<dbReference type="AlphaFoldDB" id="A0A1M7YPU9"/>
<protein>
    <recommendedName>
        <fullName evidence="2">uroporphyrinogen-III C-methyltransferase</fullName>
        <ecNumber evidence="2">2.1.1.107</ecNumber>
    </recommendedName>
</protein>
<dbReference type="FunFam" id="3.40.1010.10:FF:000001">
    <property type="entry name" value="Siroheme synthase"/>
    <property type="match status" value="1"/>
</dbReference>
<accession>A0A1M7YPU9</accession>
<dbReference type="Gene3D" id="3.40.1010.10">
    <property type="entry name" value="Cobalt-precorrin-4 Transmethylase, Domain 1"/>
    <property type="match status" value="1"/>
</dbReference>
<keyword evidence="6" id="KW-0627">Porphyrin biosynthesis</keyword>
<evidence type="ECO:0000313" key="11">
    <source>
        <dbReference type="EMBL" id="SHO54662.1"/>
    </source>
</evidence>
<dbReference type="CDD" id="cd11642">
    <property type="entry name" value="SUMT"/>
    <property type="match status" value="1"/>
</dbReference>
<dbReference type="Gene3D" id="3.30.950.10">
    <property type="entry name" value="Methyltransferase, Cobalt-precorrin-4 Transmethylase, Domain 2"/>
    <property type="match status" value="1"/>
</dbReference>
<comment type="pathway">
    <text evidence="8">Cofactor biosynthesis; adenosylcobalamin biosynthesis; precorrin-2 from uroporphyrinogen III: step 1/1.</text>
</comment>
<evidence type="ECO:0000256" key="9">
    <source>
        <dbReference type="RuleBase" id="RU003960"/>
    </source>
</evidence>
<dbReference type="NCBIfam" id="TIGR01469">
    <property type="entry name" value="cobA_cysG_Cterm"/>
    <property type="match status" value="1"/>
</dbReference>
<reference evidence="12" key="1">
    <citation type="submission" date="2016-12" db="EMBL/GenBank/DDBJ databases">
        <authorList>
            <person name="Rodrigo-Torres L."/>
            <person name="Arahal R.D."/>
            <person name="Lucena T."/>
        </authorList>
    </citation>
    <scope>NUCLEOTIDE SEQUENCE [LARGE SCALE GENOMIC DNA]</scope>
</reference>
<dbReference type="OrthoDB" id="9815856at2"/>
<dbReference type="InterPro" id="IPR006366">
    <property type="entry name" value="CobA/CysG_C"/>
</dbReference>
<dbReference type="PANTHER" id="PTHR45790">
    <property type="entry name" value="SIROHEME SYNTHASE-RELATED"/>
    <property type="match status" value="1"/>
</dbReference>
<dbReference type="InterPro" id="IPR014777">
    <property type="entry name" value="4pyrrole_Mease_sub1"/>
</dbReference>
<dbReference type="Pfam" id="PF00590">
    <property type="entry name" value="TP_methylase"/>
    <property type="match status" value="1"/>
</dbReference>
<dbReference type="GO" id="GO:0032259">
    <property type="term" value="P:methylation"/>
    <property type="evidence" value="ECO:0007669"/>
    <property type="project" value="UniProtKB-KW"/>
</dbReference>